<accession>A0A0S4J1U5</accession>
<evidence type="ECO:0000256" key="2">
    <source>
        <dbReference type="SAM" id="SignalP"/>
    </source>
</evidence>
<name>A0A0S4J1U5_BODSA</name>
<dbReference type="OrthoDB" id="1056777at2759"/>
<feature type="non-terminal residue" evidence="4">
    <location>
        <position position="135"/>
    </location>
</feature>
<dbReference type="InterPro" id="IPR032675">
    <property type="entry name" value="LRR_dom_sf"/>
</dbReference>
<dbReference type="InterPro" id="IPR001611">
    <property type="entry name" value="Leu-rich_rpt"/>
</dbReference>
<feature type="signal peptide" evidence="2">
    <location>
        <begin position="1"/>
        <end position="20"/>
    </location>
</feature>
<evidence type="ECO:0000313" key="5">
    <source>
        <dbReference type="Proteomes" id="UP000051952"/>
    </source>
</evidence>
<protein>
    <submittedName>
        <fullName evidence="4">GP46-like surface antigen, putative</fullName>
    </submittedName>
</protein>
<proteinExistence type="predicted"/>
<keyword evidence="5" id="KW-1185">Reference proteome</keyword>
<dbReference type="Proteomes" id="UP000051952">
    <property type="component" value="Unassembled WGS sequence"/>
</dbReference>
<dbReference type="PANTHER" id="PTHR47988">
    <property type="entry name" value="SOMATIC EMBRYOGENESIS RECEPTOR KINASE 1"/>
    <property type="match status" value="1"/>
</dbReference>
<gene>
    <name evidence="4" type="ORF">BSAL_87555</name>
</gene>
<dbReference type="Gene3D" id="3.80.10.10">
    <property type="entry name" value="Ribonuclease Inhibitor"/>
    <property type="match status" value="1"/>
</dbReference>
<organism evidence="4 5">
    <name type="scientific">Bodo saltans</name>
    <name type="common">Flagellated protozoan</name>
    <dbReference type="NCBI Taxonomy" id="75058"/>
    <lineage>
        <taxon>Eukaryota</taxon>
        <taxon>Discoba</taxon>
        <taxon>Euglenozoa</taxon>
        <taxon>Kinetoplastea</taxon>
        <taxon>Metakinetoplastina</taxon>
        <taxon>Eubodonida</taxon>
        <taxon>Bodonidae</taxon>
        <taxon>Bodo</taxon>
    </lineage>
</organism>
<evidence type="ECO:0000313" key="4">
    <source>
        <dbReference type="EMBL" id="CUG83353.1"/>
    </source>
</evidence>
<feature type="chain" id="PRO_5006621928" evidence="2">
    <location>
        <begin position="21"/>
        <end position="135"/>
    </location>
</feature>
<evidence type="ECO:0000259" key="3">
    <source>
        <dbReference type="Pfam" id="PF08263"/>
    </source>
</evidence>
<sequence>MMLFLKVLVAAVNLVVMVDGFCPCASQAPILETLYHATNGSGWLNPWDLASVDAPCSWTGVTCTSGGAIIGLNLSLRQLSGTIPKVITNLTSLQTLYLGFNRLQGTLHTEYQLLTQLTVFYFRENLLTGTLPPEY</sequence>
<dbReference type="SUPFAM" id="SSF52058">
    <property type="entry name" value="L domain-like"/>
    <property type="match status" value="1"/>
</dbReference>
<dbReference type="OMA" id="SHENPCA"/>
<dbReference type="VEuPathDB" id="TriTrypDB:BSAL_87555"/>
<keyword evidence="1 2" id="KW-0732">Signal</keyword>
<dbReference type="AlphaFoldDB" id="A0A0S4J1U5"/>
<evidence type="ECO:0000256" key="1">
    <source>
        <dbReference type="ARBA" id="ARBA00022729"/>
    </source>
</evidence>
<dbReference type="Pfam" id="PF00560">
    <property type="entry name" value="LRR_1"/>
    <property type="match status" value="1"/>
</dbReference>
<dbReference type="Pfam" id="PF08263">
    <property type="entry name" value="LRRNT_2"/>
    <property type="match status" value="1"/>
</dbReference>
<reference evidence="5" key="1">
    <citation type="submission" date="2015-09" db="EMBL/GenBank/DDBJ databases">
        <authorList>
            <consortium name="Pathogen Informatics"/>
        </authorList>
    </citation>
    <scope>NUCLEOTIDE SEQUENCE [LARGE SCALE GENOMIC DNA]</scope>
    <source>
        <strain evidence="5">Lake Konstanz</strain>
    </source>
</reference>
<dbReference type="EMBL" id="CYKH01001094">
    <property type="protein sequence ID" value="CUG83353.1"/>
    <property type="molecule type" value="Genomic_DNA"/>
</dbReference>
<dbReference type="InterPro" id="IPR013210">
    <property type="entry name" value="LRR_N_plant-typ"/>
</dbReference>
<feature type="domain" description="Leucine-rich repeat-containing N-terminal plant-type" evidence="3">
    <location>
        <begin position="41"/>
        <end position="64"/>
    </location>
</feature>